<sequence>MIVLRLHRESLPAAASVVNIGFYFFPFSPWSAMNGAEYVVVDDKHVIFLTTKTNFSSDNTGASKGRNVLLLPLHRREGRLLLFRSKPLGGSWGGEKVQTGGEGIDISNSGADNDNGGAGSGDEEEVDGGYGLTSGGRKKAELEPRMSETHVSGSFSWGLLLKRKEKGIAGALLIYTA</sequence>
<dbReference type="AlphaFoldDB" id="A0A8J5E814"/>
<keyword evidence="3" id="KW-1185">Reference proteome</keyword>
<proteinExistence type="predicted"/>
<feature type="compositionally biased region" description="Basic and acidic residues" evidence="1">
    <location>
        <begin position="138"/>
        <end position="147"/>
    </location>
</feature>
<dbReference type="EMBL" id="JACMSC010000197">
    <property type="protein sequence ID" value="KAG6466109.1"/>
    <property type="molecule type" value="Genomic_DNA"/>
</dbReference>
<reference evidence="2 3" key="1">
    <citation type="submission" date="2020-08" db="EMBL/GenBank/DDBJ databases">
        <title>Plant Genome Project.</title>
        <authorList>
            <person name="Zhang R.-G."/>
        </authorList>
    </citation>
    <scope>NUCLEOTIDE SEQUENCE [LARGE SCALE GENOMIC DNA]</scope>
    <source>
        <tissue evidence="2">Rhizome</tissue>
    </source>
</reference>
<evidence type="ECO:0000313" key="2">
    <source>
        <dbReference type="EMBL" id="KAG6466109.1"/>
    </source>
</evidence>
<gene>
    <name evidence="2" type="ORF">ZIOFF_076110</name>
</gene>
<protein>
    <submittedName>
        <fullName evidence="2">Uncharacterized protein</fullName>
    </submittedName>
</protein>
<evidence type="ECO:0000256" key="1">
    <source>
        <dbReference type="SAM" id="MobiDB-lite"/>
    </source>
</evidence>
<organism evidence="2 3">
    <name type="scientific">Zingiber officinale</name>
    <name type="common">Ginger</name>
    <name type="synonym">Amomum zingiber</name>
    <dbReference type="NCBI Taxonomy" id="94328"/>
    <lineage>
        <taxon>Eukaryota</taxon>
        <taxon>Viridiplantae</taxon>
        <taxon>Streptophyta</taxon>
        <taxon>Embryophyta</taxon>
        <taxon>Tracheophyta</taxon>
        <taxon>Spermatophyta</taxon>
        <taxon>Magnoliopsida</taxon>
        <taxon>Liliopsida</taxon>
        <taxon>Zingiberales</taxon>
        <taxon>Zingiberaceae</taxon>
        <taxon>Zingiber</taxon>
    </lineage>
</organism>
<dbReference type="Proteomes" id="UP000734854">
    <property type="component" value="Unassembled WGS sequence"/>
</dbReference>
<name>A0A8J5E814_ZINOF</name>
<accession>A0A8J5E814</accession>
<feature type="region of interest" description="Disordered" evidence="1">
    <location>
        <begin position="99"/>
        <end position="147"/>
    </location>
</feature>
<evidence type="ECO:0000313" key="3">
    <source>
        <dbReference type="Proteomes" id="UP000734854"/>
    </source>
</evidence>
<comment type="caution">
    <text evidence="2">The sequence shown here is derived from an EMBL/GenBank/DDBJ whole genome shotgun (WGS) entry which is preliminary data.</text>
</comment>